<dbReference type="GO" id="GO:0071111">
    <property type="term" value="F:cyclic-guanylate-specific phosphodiesterase activity"/>
    <property type="evidence" value="ECO:0007669"/>
    <property type="project" value="InterPro"/>
</dbReference>
<dbReference type="EMBL" id="CP024767">
    <property type="protein sequence ID" value="QAY86252.1"/>
    <property type="molecule type" value="Genomic_DNA"/>
</dbReference>
<dbReference type="InterPro" id="IPR050706">
    <property type="entry name" value="Cyclic-di-GMP_PDE-like"/>
</dbReference>
<dbReference type="PANTHER" id="PTHR33121:SF71">
    <property type="entry name" value="OXYGEN SENSOR PROTEIN DOSP"/>
    <property type="match status" value="1"/>
</dbReference>
<name>A0A4P6G9G3_9PSED</name>
<organism evidence="2 3">
    <name type="scientific">Pseudomonas arsenicoxydans</name>
    <dbReference type="NCBI Taxonomy" id="702115"/>
    <lineage>
        <taxon>Bacteria</taxon>
        <taxon>Pseudomonadati</taxon>
        <taxon>Pseudomonadota</taxon>
        <taxon>Gammaproteobacteria</taxon>
        <taxon>Pseudomonadales</taxon>
        <taxon>Pseudomonadaceae</taxon>
        <taxon>Pseudomonas</taxon>
    </lineage>
</organism>
<proteinExistence type="predicted"/>
<protein>
    <recommendedName>
        <fullName evidence="1">EAL domain-containing protein</fullName>
    </recommendedName>
</protein>
<dbReference type="PROSITE" id="PS50883">
    <property type="entry name" value="EAL"/>
    <property type="match status" value="1"/>
</dbReference>
<feature type="domain" description="EAL" evidence="1">
    <location>
        <begin position="1"/>
        <end position="55"/>
    </location>
</feature>
<accession>A0A4P6G9G3</accession>
<keyword evidence="3" id="KW-1185">Reference proteome</keyword>
<dbReference type="InterPro" id="IPR035919">
    <property type="entry name" value="EAL_sf"/>
</dbReference>
<dbReference type="PANTHER" id="PTHR33121">
    <property type="entry name" value="CYCLIC DI-GMP PHOSPHODIESTERASE PDEF"/>
    <property type="match status" value="1"/>
</dbReference>
<reference evidence="2 3" key="1">
    <citation type="submission" date="2017-11" db="EMBL/GenBank/DDBJ databases">
        <title>Genome sequence of Pseudomonas arsenicoxydans ACM1.</title>
        <authorList>
            <person name="Nascimento F.X."/>
        </authorList>
    </citation>
    <scope>NUCLEOTIDE SEQUENCE [LARGE SCALE GENOMIC DNA]</scope>
    <source>
        <strain evidence="2 3">ACM1</strain>
    </source>
</reference>
<dbReference type="Gene3D" id="3.20.20.450">
    <property type="entry name" value="EAL domain"/>
    <property type="match status" value="1"/>
</dbReference>
<dbReference type="Pfam" id="PF00563">
    <property type="entry name" value="EAL"/>
    <property type="match status" value="1"/>
</dbReference>
<evidence type="ECO:0000313" key="3">
    <source>
        <dbReference type="Proteomes" id="UP000291121"/>
    </source>
</evidence>
<evidence type="ECO:0000259" key="1">
    <source>
        <dbReference type="PROSITE" id="PS50883"/>
    </source>
</evidence>
<dbReference type="AlphaFoldDB" id="A0A4P6G9G3"/>
<dbReference type="InterPro" id="IPR001633">
    <property type="entry name" value="EAL_dom"/>
</dbReference>
<evidence type="ECO:0000313" key="2">
    <source>
        <dbReference type="EMBL" id="QAY86252.1"/>
    </source>
</evidence>
<sequence>MAHSVPNKEPSVAEGVETAEQSSFLRSIRCDQGQGYLYARPMPAIAFESWLKSDKYFE</sequence>
<dbReference type="SUPFAM" id="SSF141868">
    <property type="entry name" value="EAL domain-like"/>
    <property type="match status" value="1"/>
</dbReference>
<gene>
    <name evidence="2" type="ORF">CUN61_20865</name>
</gene>
<dbReference type="Proteomes" id="UP000291121">
    <property type="component" value="Chromosome"/>
</dbReference>